<reference evidence="1" key="1">
    <citation type="submission" date="2014-09" db="EMBL/GenBank/DDBJ databases">
        <authorList>
            <person name="Magalhaes I.L.F."/>
            <person name="Oliveira U."/>
            <person name="Santos F.R."/>
            <person name="Vidigal T.H.D.A."/>
            <person name="Brescovit A.D."/>
            <person name="Santos A.J."/>
        </authorList>
    </citation>
    <scope>NUCLEOTIDE SEQUENCE</scope>
    <source>
        <tissue evidence="1">Shoot tissue taken approximately 20 cm above the soil surface</tissue>
    </source>
</reference>
<dbReference type="EMBL" id="GBRH01234952">
    <property type="protein sequence ID" value="JAD62943.1"/>
    <property type="molecule type" value="Transcribed_RNA"/>
</dbReference>
<protein>
    <submittedName>
        <fullName evidence="1">Uncharacterized protein</fullName>
    </submittedName>
</protein>
<proteinExistence type="predicted"/>
<reference evidence="1" key="2">
    <citation type="journal article" date="2015" name="Data Brief">
        <title>Shoot transcriptome of the giant reed, Arundo donax.</title>
        <authorList>
            <person name="Barrero R.A."/>
            <person name="Guerrero F.D."/>
            <person name="Moolhuijzen P."/>
            <person name="Goolsby J.A."/>
            <person name="Tidwell J."/>
            <person name="Bellgard S.E."/>
            <person name="Bellgard M.I."/>
        </authorList>
    </citation>
    <scope>NUCLEOTIDE SEQUENCE</scope>
    <source>
        <tissue evidence="1">Shoot tissue taken approximately 20 cm above the soil surface</tissue>
    </source>
</reference>
<evidence type="ECO:0000313" key="1">
    <source>
        <dbReference type="EMBL" id="JAD62943.1"/>
    </source>
</evidence>
<organism evidence="1">
    <name type="scientific">Arundo donax</name>
    <name type="common">Giant reed</name>
    <name type="synonym">Donax arundinaceus</name>
    <dbReference type="NCBI Taxonomy" id="35708"/>
    <lineage>
        <taxon>Eukaryota</taxon>
        <taxon>Viridiplantae</taxon>
        <taxon>Streptophyta</taxon>
        <taxon>Embryophyta</taxon>
        <taxon>Tracheophyta</taxon>
        <taxon>Spermatophyta</taxon>
        <taxon>Magnoliopsida</taxon>
        <taxon>Liliopsida</taxon>
        <taxon>Poales</taxon>
        <taxon>Poaceae</taxon>
        <taxon>PACMAD clade</taxon>
        <taxon>Arundinoideae</taxon>
        <taxon>Arundineae</taxon>
        <taxon>Arundo</taxon>
    </lineage>
</organism>
<name>A0A0A9BL91_ARUDO</name>
<accession>A0A0A9BL91</accession>
<sequence>MDYRLFLCLKWVLKQLRLLEN</sequence>
<dbReference type="AlphaFoldDB" id="A0A0A9BL91"/>